<dbReference type="PROSITE" id="PS50808">
    <property type="entry name" value="ZF_BED"/>
    <property type="match status" value="1"/>
</dbReference>
<evidence type="ECO:0000256" key="7">
    <source>
        <dbReference type="ARBA" id="ARBA00023242"/>
    </source>
</evidence>
<dbReference type="PANTHER" id="PTHR46481">
    <property type="entry name" value="ZINC FINGER BED DOMAIN-CONTAINING PROTEIN 4"/>
    <property type="match status" value="1"/>
</dbReference>
<dbReference type="InterPro" id="IPR012337">
    <property type="entry name" value="RNaseH-like_sf"/>
</dbReference>
<dbReference type="InterPro" id="IPR018473">
    <property type="entry name" value="Hermes_transposase_DNA-db"/>
</dbReference>
<keyword evidence="6" id="KW-0804">Transcription</keyword>
<dbReference type="Proteomes" id="UP001460270">
    <property type="component" value="Unassembled WGS sequence"/>
</dbReference>
<comment type="caution">
    <text evidence="11">The sequence shown here is derived from an EMBL/GenBank/DDBJ whole genome shotgun (WGS) entry which is preliminary data.</text>
</comment>
<dbReference type="Gene3D" id="1.10.10.1070">
    <property type="entry name" value="Zinc finger, BED domain-containing"/>
    <property type="match status" value="1"/>
</dbReference>
<keyword evidence="3 8" id="KW-0863">Zinc-finger</keyword>
<protein>
    <recommendedName>
        <fullName evidence="10">BED-type domain-containing protein</fullName>
    </recommendedName>
</protein>
<keyword evidence="4" id="KW-0862">Zinc</keyword>
<dbReference type="Pfam" id="PF10683">
    <property type="entry name" value="DBD_Tnp_Hermes"/>
    <property type="match status" value="1"/>
</dbReference>
<keyword evidence="5" id="KW-0805">Transcription regulation</keyword>
<feature type="region of interest" description="Disordered" evidence="9">
    <location>
        <begin position="320"/>
        <end position="363"/>
    </location>
</feature>
<evidence type="ECO:0000256" key="1">
    <source>
        <dbReference type="ARBA" id="ARBA00004123"/>
    </source>
</evidence>
<dbReference type="Pfam" id="PF02892">
    <property type="entry name" value="zf-BED"/>
    <property type="match status" value="1"/>
</dbReference>
<keyword evidence="7" id="KW-0539">Nucleus</keyword>
<dbReference type="SUPFAM" id="SSF57667">
    <property type="entry name" value="beta-beta-alpha zinc fingers"/>
    <property type="match status" value="1"/>
</dbReference>
<dbReference type="GO" id="GO:0008270">
    <property type="term" value="F:zinc ion binding"/>
    <property type="evidence" value="ECO:0007669"/>
    <property type="project" value="UniProtKB-KW"/>
</dbReference>
<evidence type="ECO:0000259" key="10">
    <source>
        <dbReference type="PROSITE" id="PS50808"/>
    </source>
</evidence>
<evidence type="ECO:0000256" key="2">
    <source>
        <dbReference type="ARBA" id="ARBA00022723"/>
    </source>
</evidence>
<feature type="domain" description="BED-type" evidence="10">
    <location>
        <begin position="8"/>
        <end position="58"/>
    </location>
</feature>
<dbReference type="SMART" id="SM00614">
    <property type="entry name" value="ZnF_BED"/>
    <property type="match status" value="1"/>
</dbReference>
<feature type="compositionally biased region" description="Low complexity" evidence="9">
    <location>
        <begin position="320"/>
        <end position="337"/>
    </location>
</feature>
<organism evidence="11 12">
    <name type="scientific">Mugilogobius chulae</name>
    <name type="common">yellowstripe goby</name>
    <dbReference type="NCBI Taxonomy" id="88201"/>
    <lineage>
        <taxon>Eukaryota</taxon>
        <taxon>Metazoa</taxon>
        <taxon>Chordata</taxon>
        <taxon>Craniata</taxon>
        <taxon>Vertebrata</taxon>
        <taxon>Euteleostomi</taxon>
        <taxon>Actinopterygii</taxon>
        <taxon>Neopterygii</taxon>
        <taxon>Teleostei</taxon>
        <taxon>Neoteleostei</taxon>
        <taxon>Acanthomorphata</taxon>
        <taxon>Gobiaria</taxon>
        <taxon>Gobiiformes</taxon>
        <taxon>Gobioidei</taxon>
        <taxon>Gobiidae</taxon>
        <taxon>Gobionellinae</taxon>
        <taxon>Mugilogobius</taxon>
    </lineage>
</organism>
<dbReference type="InterPro" id="IPR003656">
    <property type="entry name" value="Znf_BED"/>
</dbReference>
<evidence type="ECO:0000313" key="11">
    <source>
        <dbReference type="EMBL" id="KAK7880480.1"/>
    </source>
</evidence>
<evidence type="ECO:0000256" key="4">
    <source>
        <dbReference type="ARBA" id="ARBA00022833"/>
    </source>
</evidence>
<dbReference type="GO" id="GO:0009791">
    <property type="term" value="P:post-embryonic development"/>
    <property type="evidence" value="ECO:0007669"/>
    <property type="project" value="UniProtKB-ARBA"/>
</dbReference>
<dbReference type="PANTHER" id="PTHR46481:SF10">
    <property type="entry name" value="ZINC FINGER BED DOMAIN-CONTAINING PROTEIN 39"/>
    <property type="match status" value="1"/>
</dbReference>
<evidence type="ECO:0000313" key="12">
    <source>
        <dbReference type="Proteomes" id="UP001460270"/>
    </source>
</evidence>
<evidence type="ECO:0000256" key="3">
    <source>
        <dbReference type="ARBA" id="ARBA00022771"/>
    </source>
</evidence>
<name>A0AAW0MJM1_9GOBI</name>
<dbReference type="SUPFAM" id="SSF140996">
    <property type="entry name" value="Hermes dimerisation domain"/>
    <property type="match status" value="1"/>
</dbReference>
<evidence type="ECO:0000256" key="9">
    <source>
        <dbReference type="SAM" id="MobiDB-lite"/>
    </source>
</evidence>
<keyword evidence="2" id="KW-0479">Metal-binding</keyword>
<sequence>MEPAPKKRKYSSVWEYFDLITANKVKCLLCSRELGYNGNTSAMLRHHRALHKDSSPGDSSSGEKTDITEAIIAMIVEDCLPFSIVEGSGFKKLVKSCNPSYVLPTRQALKAMVDKKYNENKEKAKATVSASSAERLSQVQSQMGRPTLKLIQEVETRWNSCYNMLQRLYQEREPVAAALAGLSTDISPFSSNQLNIISDSLKVLAPFNDATIELSEEKCVSGSKVIPMLTMLHTALVEEEEIVNMSTPEGITLVECLKKQLKEKLFYLQSQTVLLMSTMLDPRFKKLSFLSPHKAAEAERRLTSECASIIRHTSVAASTSSASASTSASASSPTESSQPQKRGSKLWRRLDESVQKGKTHLHL</sequence>
<evidence type="ECO:0000256" key="8">
    <source>
        <dbReference type="PROSITE-ProRule" id="PRU00027"/>
    </source>
</evidence>
<evidence type="ECO:0000256" key="6">
    <source>
        <dbReference type="ARBA" id="ARBA00023163"/>
    </source>
</evidence>
<proteinExistence type="predicted"/>
<gene>
    <name evidence="11" type="ORF">WMY93_032887</name>
</gene>
<keyword evidence="12" id="KW-1185">Reference proteome</keyword>
<comment type="subcellular location">
    <subcellularLocation>
        <location evidence="1">Nucleus</location>
    </subcellularLocation>
</comment>
<reference evidence="12" key="1">
    <citation type="submission" date="2024-04" db="EMBL/GenBank/DDBJ databases">
        <title>Salinicola lusitanus LLJ914,a marine bacterium isolated from the Okinawa Trough.</title>
        <authorList>
            <person name="Li J."/>
        </authorList>
    </citation>
    <scope>NUCLEOTIDE SEQUENCE [LARGE SCALE GENOMIC DNA]</scope>
</reference>
<dbReference type="GO" id="GO:0003677">
    <property type="term" value="F:DNA binding"/>
    <property type="evidence" value="ECO:0007669"/>
    <property type="project" value="InterPro"/>
</dbReference>
<dbReference type="AlphaFoldDB" id="A0AAW0MJM1"/>
<dbReference type="GO" id="GO:0005634">
    <property type="term" value="C:nucleus"/>
    <property type="evidence" value="ECO:0007669"/>
    <property type="project" value="UniProtKB-SubCell"/>
</dbReference>
<dbReference type="InterPro" id="IPR052035">
    <property type="entry name" value="ZnF_BED_domain_contain"/>
</dbReference>
<dbReference type="EMBL" id="JBBPFD010000091">
    <property type="protein sequence ID" value="KAK7880480.1"/>
    <property type="molecule type" value="Genomic_DNA"/>
</dbReference>
<dbReference type="SUPFAM" id="SSF53098">
    <property type="entry name" value="Ribonuclease H-like"/>
    <property type="match status" value="1"/>
</dbReference>
<evidence type="ECO:0000256" key="5">
    <source>
        <dbReference type="ARBA" id="ARBA00023015"/>
    </source>
</evidence>
<dbReference type="InterPro" id="IPR036236">
    <property type="entry name" value="Znf_C2H2_sf"/>
</dbReference>
<accession>A0AAW0MJM1</accession>